<sequence length="572" mass="62979">MLVIALFVSAEARAQTAIRASCHADGGIAPEQLVSAAQLAAIPWTCGSLDYGSGATRGWLHFLPEDLRAADGATHFVTSISRFDRITLITLAGERVLQRRSYAMDDIRLFVNGANFAIPLPDAGDATSVLVAVERAGSSAMMAEGAVQRATGDKGTLGWSPHMLILLAMLIGLLFAPLIYNYAFYLVLRERFILWHMAMVLGMNAYLLVSSGIIHRFANLGIGALAFLNHMTFLCMVAAGAAFCANFIEPHAISRRMRDLLVGTGVATLIFGTWASLPIEATRDLGNKLYLVGFLPIIALFLAVMWQAARRRSRAVWFQIYGWAPIIALGLERIVRSFGLYAVPHWGDQLIYLTLAFEIVLAALGVVDRFEVLRRDRDKAEARIDSLASLVDRDALTGMFNRRALEARYPDLRADGYTALAVIDLDHFKRVNDQYGHAMGDRVLQETAAALSSDPDTISFRLGGEEFLMLMRGPDIVERAERMRRAISIRIVNEIDGIDAPITASLGLVDTTPGVATTLRRVYAHADRLLYEAKNSGRNRMLSERIQLFDAPVRRRKSERRAGERRAAGVGG</sequence>
<keyword evidence="3" id="KW-0472">Membrane</keyword>
<dbReference type="InterPro" id="IPR029787">
    <property type="entry name" value="Nucleotide_cyclase"/>
</dbReference>
<dbReference type="InterPro" id="IPR043128">
    <property type="entry name" value="Rev_trsase/Diguanyl_cyclase"/>
</dbReference>
<dbReference type="SMART" id="SM00267">
    <property type="entry name" value="GGDEF"/>
    <property type="match status" value="1"/>
</dbReference>
<evidence type="ECO:0000256" key="1">
    <source>
        <dbReference type="ARBA" id="ARBA00012528"/>
    </source>
</evidence>
<dbReference type="GO" id="GO:1902201">
    <property type="term" value="P:negative regulation of bacterial-type flagellum-dependent cell motility"/>
    <property type="evidence" value="ECO:0007669"/>
    <property type="project" value="TreeGrafter"/>
</dbReference>
<dbReference type="NCBIfam" id="TIGR00254">
    <property type="entry name" value="GGDEF"/>
    <property type="match status" value="1"/>
</dbReference>
<dbReference type="GO" id="GO:0005886">
    <property type="term" value="C:plasma membrane"/>
    <property type="evidence" value="ECO:0007669"/>
    <property type="project" value="TreeGrafter"/>
</dbReference>
<dbReference type="CDD" id="cd01949">
    <property type="entry name" value="GGDEF"/>
    <property type="match status" value="1"/>
</dbReference>
<dbReference type="GO" id="GO:0043709">
    <property type="term" value="P:cell adhesion involved in single-species biofilm formation"/>
    <property type="evidence" value="ECO:0007669"/>
    <property type="project" value="TreeGrafter"/>
</dbReference>
<dbReference type="InterPro" id="IPR050469">
    <property type="entry name" value="Diguanylate_Cyclase"/>
</dbReference>
<name>A0A1Z1FDG5_9SPHN</name>
<evidence type="ECO:0000313" key="6">
    <source>
        <dbReference type="Proteomes" id="UP000195807"/>
    </source>
</evidence>
<keyword evidence="6" id="KW-1185">Reference proteome</keyword>
<dbReference type="STRING" id="450378.GCA_001661675_02398"/>
<feature type="transmembrane region" description="Helical" evidence="3">
    <location>
        <begin position="220"/>
        <end position="248"/>
    </location>
</feature>
<dbReference type="GO" id="GO:0052621">
    <property type="term" value="F:diguanylate cyclase activity"/>
    <property type="evidence" value="ECO:0007669"/>
    <property type="project" value="UniProtKB-EC"/>
</dbReference>
<dbReference type="AlphaFoldDB" id="A0A1Z1FDG5"/>
<evidence type="ECO:0000259" key="4">
    <source>
        <dbReference type="PROSITE" id="PS50887"/>
    </source>
</evidence>
<dbReference type="RefSeq" id="WP_066846725.1">
    <property type="nucleotide sequence ID" value="NZ_CP019602.1"/>
</dbReference>
<dbReference type="Pfam" id="PF00990">
    <property type="entry name" value="GGDEF"/>
    <property type="match status" value="1"/>
</dbReference>
<dbReference type="PANTHER" id="PTHR45138:SF9">
    <property type="entry name" value="DIGUANYLATE CYCLASE DGCM-RELATED"/>
    <property type="match status" value="1"/>
</dbReference>
<reference evidence="5 6" key="1">
    <citation type="submission" date="2017-01" db="EMBL/GenBank/DDBJ databases">
        <title>Complete genome sequence of esterase-producing bacterium Croceicoccus marinus E4A9.</title>
        <authorList>
            <person name="Wu Y.-H."/>
            <person name="Cheng H."/>
            <person name="Xu L."/>
            <person name="Huo Y.-Y."/>
            <person name="Wang C.-S."/>
            <person name="Xu X.-W."/>
        </authorList>
    </citation>
    <scope>NUCLEOTIDE SEQUENCE [LARGE SCALE GENOMIC DNA]</scope>
    <source>
        <strain evidence="5 6">E4A9</strain>
    </source>
</reference>
<feature type="transmembrane region" description="Helical" evidence="3">
    <location>
        <begin position="320"/>
        <end position="343"/>
    </location>
</feature>
<dbReference type="KEGG" id="cman:A9D14_11930"/>
<dbReference type="PANTHER" id="PTHR45138">
    <property type="entry name" value="REGULATORY COMPONENTS OF SENSORY TRANSDUCTION SYSTEM"/>
    <property type="match status" value="1"/>
</dbReference>
<feature type="transmembrane region" description="Helical" evidence="3">
    <location>
        <begin position="192"/>
        <end position="214"/>
    </location>
</feature>
<feature type="domain" description="GGDEF" evidence="4">
    <location>
        <begin position="416"/>
        <end position="546"/>
    </location>
</feature>
<comment type="catalytic activity">
    <reaction evidence="2">
        <text>2 GTP = 3',3'-c-di-GMP + 2 diphosphate</text>
        <dbReference type="Rhea" id="RHEA:24898"/>
        <dbReference type="ChEBI" id="CHEBI:33019"/>
        <dbReference type="ChEBI" id="CHEBI:37565"/>
        <dbReference type="ChEBI" id="CHEBI:58805"/>
        <dbReference type="EC" id="2.7.7.65"/>
    </reaction>
</comment>
<dbReference type="InterPro" id="IPR011623">
    <property type="entry name" value="7TMR_DISM_rcpt_extracell_dom1"/>
</dbReference>
<dbReference type="EC" id="2.7.7.65" evidence="1"/>
<dbReference type="Pfam" id="PF07695">
    <property type="entry name" value="7TMR-DISM_7TM"/>
    <property type="match status" value="1"/>
</dbReference>
<keyword evidence="3" id="KW-1133">Transmembrane helix</keyword>
<gene>
    <name evidence="5" type="ORF">A9D14_11930</name>
</gene>
<feature type="transmembrane region" description="Helical" evidence="3">
    <location>
        <begin position="349"/>
        <end position="367"/>
    </location>
</feature>
<dbReference type="PROSITE" id="PS50887">
    <property type="entry name" value="GGDEF"/>
    <property type="match status" value="1"/>
</dbReference>
<feature type="transmembrane region" description="Helical" evidence="3">
    <location>
        <begin position="260"/>
        <end position="277"/>
    </location>
</feature>
<protein>
    <recommendedName>
        <fullName evidence="1">diguanylate cyclase</fullName>
        <ecNumber evidence="1">2.7.7.65</ecNumber>
    </recommendedName>
</protein>
<accession>A0A1Z1FDG5</accession>
<proteinExistence type="predicted"/>
<dbReference type="SUPFAM" id="SSF55073">
    <property type="entry name" value="Nucleotide cyclase"/>
    <property type="match status" value="1"/>
</dbReference>
<dbReference type="Proteomes" id="UP000195807">
    <property type="component" value="Chromosome"/>
</dbReference>
<dbReference type="EMBL" id="CP019602">
    <property type="protein sequence ID" value="ARU16753.1"/>
    <property type="molecule type" value="Genomic_DNA"/>
</dbReference>
<organism evidence="5 6">
    <name type="scientific">Croceicoccus marinus</name>
    <dbReference type="NCBI Taxonomy" id="450378"/>
    <lineage>
        <taxon>Bacteria</taxon>
        <taxon>Pseudomonadati</taxon>
        <taxon>Pseudomonadota</taxon>
        <taxon>Alphaproteobacteria</taxon>
        <taxon>Sphingomonadales</taxon>
        <taxon>Erythrobacteraceae</taxon>
        <taxon>Croceicoccus</taxon>
    </lineage>
</organism>
<dbReference type="Gene3D" id="3.30.70.270">
    <property type="match status" value="1"/>
</dbReference>
<evidence type="ECO:0000256" key="3">
    <source>
        <dbReference type="SAM" id="Phobius"/>
    </source>
</evidence>
<evidence type="ECO:0000313" key="5">
    <source>
        <dbReference type="EMBL" id="ARU16753.1"/>
    </source>
</evidence>
<feature type="transmembrane region" description="Helical" evidence="3">
    <location>
        <begin position="159"/>
        <end position="180"/>
    </location>
</feature>
<keyword evidence="3" id="KW-0812">Transmembrane</keyword>
<dbReference type="InterPro" id="IPR000160">
    <property type="entry name" value="GGDEF_dom"/>
</dbReference>
<evidence type="ECO:0000256" key="2">
    <source>
        <dbReference type="ARBA" id="ARBA00034247"/>
    </source>
</evidence>
<feature type="transmembrane region" description="Helical" evidence="3">
    <location>
        <begin position="289"/>
        <end position="308"/>
    </location>
</feature>